<dbReference type="SUPFAM" id="SSF143422">
    <property type="entry name" value="Transposase IS200-like"/>
    <property type="match status" value="1"/>
</dbReference>
<dbReference type="GO" id="GO:0043565">
    <property type="term" value="F:sequence-specific DNA binding"/>
    <property type="evidence" value="ECO:0007669"/>
    <property type="project" value="TreeGrafter"/>
</dbReference>
<gene>
    <name evidence="1" type="ORF">A3H26_03810</name>
</gene>
<reference evidence="1 2" key="1">
    <citation type="journal article" date="2016" name="Nat. Commun.">
        <title>Thousands of microbial genomes shed light on interconnected biogeochemical processes in an aquifer system.</title>
        <authorList>
            <person name="Anantharaman K."/>
            <person name="Brown C.T."/>
            <person name="Hug L.A."/>
            <person name="Sharon I."/>
            <person name="Castelle C.J."/>
            <person name="Probst A.J."/>
            <person name="Thomas B.C."/>
            <person name="Singh A."/>
            <person name="Wilkins M.J."/>
            <person name="Karaoz U."/>
            <person name="Brodie E.L."/>
            <person name="Williams K.H."/>
            <person name="Hubbard S.S."/>
            <person name="Banfield J.F."/>
        </authorList>
    </citation>
    <scope>NUCLEOTIDE SEQUENCE [LARGE SCALE GENOMIC DNA]</scope>
</reference>
<dbReference type="AlphaFoldDB" id="A0A1F4VG91"/>
<comment type="caution">
    <text evidence="1">The sequence shown here is derived from an EMBL/GenBank/DDBJ whole genome shotgun (WGS) entry which is preliminary data.</text>
</comment>
<dbReference type="GO" id="GO:0004803">
    <property type="term" value="F:transposase activity"/>
    <property type="evidence" value="ECO:0007669"/>
    <property type="project" value="InterPro"/>
</dbReference>
<dbReference type="InterPro" id="IPR036515">
    <property type="entry name" value="Transposase_17_sf"/>
</dbReference>
<evidence type="ECO:0000313" key="2">
    <source>
        <dbReference type="Proteomes" id="UP000177763"/>
    </source>
</evidence>
<dbReference type="PANTHER" id="PTHR36966:SF1">
    <property type="entry name" value="REP-ASSOCIATED TYROSINE TRANSPOSASE"/>
    <property type="match status" value="1"/>
</dbReference>
<dbReference type="GO" id="GO:0006313">
    <property type="term" value="P:DNA transposition"/>
    <property type="evidence" value="ECO:0007669"/>
    <property type="project" value="InterPro"/>
</dbReference>
<dbReference type="InterPro" id="IPR052715">
    <property type="entry name" value="RAYT_transposase"/>
</dbReference>
<dbReference type="EMBL" id="MEVN01000043">
    <property type="protein sequence ID" value="OGC56237.1"/>
    <property type="molecule type" value="Genomic_DNA"/>
</dbReference>
<dbReference type="Gene3D" id="3.30.70.1290">
    <property type="entry name" value="Transposase IS200-like"/>
    <property type="match status" value="1"/>
</dbReference>
<proteinExistence type="predicted"/>
<name>A0A1F4VG91_UNCKA</name>
<dbReference type="PANTHER" id="PTHR36966">
    <property type="entry name" value="REP-ASSOCIATED TYROSINE TRANSPOSASE"/>
    <property type="match status" value="1"/>
</dbReference>
<evidence type="ECO:0000313" key="1">
    <source>
        <dbReference type="EMBL" id="OGC56237.1"/>
    </source>
</evidence>
<protein>
    <recommendedName>
        <fullName evidence="3">Transposase IS200-like domain-containing protein</fullName>
    </recommendedName>
</protein>
<accession>A0A1F4VG91</accession>
<sequence>MERRRQSIRLRNYDYSQSGWYLPAQSGFVTVCAQNRKCLFGGIVNGEMVLNDIGNVIKKWWNKIQERFNMAELDTCQIMPDHIHTIIQWFKQDRILSKPLTCKIIHSIIITIMKFRPKHARPKR</sequence>
<evidence type="ECO:0008006" key="3">
    <source>
        <dbReference type="Google" id="ProtNLM"/>
    </source>
</evidence>
<organism evidence="1 2">
    <name type="scientific">candidate division WWE3 bacterium RIFCSPLOWO2_12_FULL_36_10</name>
    <dbReference type="NCBI Taxonomy" id="1802630"/>
    <lineage>
        <taxon>Bacteria</taxon>
        <taxon>Katanobacteria</taxon>
    </lineage>
</organism>
<dbReference type="Proteomes" id="UP000177763">
    <property type="component" value="Unassembled WGS sequence"/>
</dbReference>